<evidence type="ECO:0000313" key="2">
    <source>
        <dbReference type="EMBL" id="MBB5325962.1"/>
    </source>
</evidence>
<evidence type="ECO:0000313" key="3">
    <source>
        <dbReference type="Proteomes" id="UP000520011"/>
    </source>
</evidence>
<protein>
    <submittedName>
        <fullName evidence="2">Uncharacterized protein</fullName>
    </submittedName>
</protein>
<organism evidence="2 3">
    <name type="scientific">Anoxybacteroides tepidamans</name>
    <dbReference type="NCBI Taxonomy" id="265948"/>
    <lineage>
        <taxon>Bacteria</taxon>
        <taxon>Bacillati</taxon>
        <taxon>Bacillota</taxon>
        <taxon>Bacilli</taxon>
        <taxon>Bacillales</taxon>
        <taxon>Anoxybacillaceae</taxon>
        <taxon>Anoxybacteroides</taxon>
    </lineage>
</organism>
<accession>A0A7W8MVU3</accession>
<sequence length="49" mass="5312">MYIASIGAEGEPVTPEIRSGVLHFYFPVRNLSILISGIVVLLSLIPLLC</sequence>
<keyword evidence="1" id="KW-1133">Transmembrane helix</keyword>
<keyword evidence="1" id="KW-0812">Transmembrane</keyword>
<keyword evidence="1" id="KW-0472">Membrane</keyword>
<keyword evidence="3" id="KW-1185">Reference proteome</keyword>
<comment type="caution">
    <text evidence="2">The sequence shown here is derived from an EMBL/GenBank/DDBJ whole genome shotgun (WGS) entry which is preliminary data.</text>
</comment>
<gene>
    <name evidence="2" type="ORF">HNQ34_003068</name>
</gene>
<reference evidence="2 3" key="1">
    <citation type="submission" date="2020-08" db="EMBL/GenBank/DDBJ databases">
        <title>Genomic Encyclopedia of Type Strains, Phase IV (KMG-IV): sequencing the most valuable type-strain genomes for metagenomic binning, comparative biology and taxonomic classification.</title>
        <authorList>
            <person name="Goeker M."/>
        </authorList>
    </citation>
    <scope>NUCLEOTIDE SEQUENCE [LARGE SCALE GENOMIC DNA]</scope>
    <source>
        <strain evidence="2 3">DSM 16325</strain>
    </source>
</reference>
<dbReference type="Proteomes" id="UP000520011">
    <property type="component" value="Unassembled WGS sequence"/>
</dbReference>
<dbReference type="EMBL" id="JACHEP010000024">
    <property type="protein sequence ID" value="MBB5325962.1"/>
    <property type="molecule type" value="Genomic_DNA"/>
</dbReference>
<name>A0A7W8MVU3_9BACL</name>
<dbReference type="AlphaFoldDB" id="A0A7W8MVU3"/>
<proteinExistence type="predicted"/>
<feature type="transmembrane region" description="Helical" evidence="1">
    <location>
        <begin position="31"/>
        <end position="48"/>
    </location>
</feature>
<evidence type="ECO:0000256" key="1">
    <source>
        <dbReference type="SAM" id="Phobius"/>
    </source>
</evidence>